<reference evidence="2 3" key="1">
    <citation type="submission" date="2024-08" db="EMBL/GenBank/DDBJ databases">
        <authorList>
            <person name="Lu H."/>
        </authorList>
    </citation>
    <scope>NUCLEOTIDE SEQUENCE [LARGE SCALE GENOMIC DNA]</scope>
    <source>
        <strain evidence="2 3">LYH14W</strain>
    </source>
</reference>
<comment type="caution">
    <text evidence="2">The sequence shown here is derived from an EMBL/GenBank/DDBJ whole genome shotgun (WGS) entry which is preliminary data.</text>
</comment>
<dbReference type="EMBL" id="JBIGHV010000015">
    <property type="protein sequence ID" value="MFG6433717.1"/>
    <property type="molecule type" value="Genomic_DNA"/>
</dbReference>
<name>A0ABW7FAR1_9BURK</name>
<feature type="compositionally biased region" description="Low complexity" evidence="1">
    <location>
        <begin position="585"/>
        <end position="595"/>
    </location>
</feature>
<keyword evidence="3" id="KW-1185">Reference proteome</keyword>
<evidence type="ECO:0000256" key="1">
    <source>
        <dbReference type="SAM" id="MobiDB-lite"/>
    </source>
</evidence>
<gene>
    <name evidence="2" type="ORF">ACG00Y_27695</name>
</gene>
<proteinExistence type="predicted"/>
<feature type="region of interest" description="Disordered" evidence="1">
    <location>
        <begin position="520"/>
        <end position="547"/>
    </location>
</feature>
<organism evidence="2 3">
    <name type="scientific">Pelomonas parva</name>
    <dbReference type="NCBI Taxonomy" id="3299032"/>
    <lineage>
        <taxon>Bacteria</taxon>
        <taxon>Pseudomonadati</taxon>
        <taxon>Pseudomonadota</taxon>
        <taxon>Betaproteobacteria</taxon>
        <taxon>Burkholderiales</taxon>
        <taxon>Sphaerotilaceae</taxon>
        <taxon>Roseateles</taxon>
    </lineage>
</organism>
<protein>
    <recommendedName>
        <fullName evidence="4">Integrase catalytic domain-containing protein</fullName>
    </recommendedName>
</protein>
<sequence length="624" mass="68946">MMPLLDLEAGEHRQQGELLAYPDDFKRIVAWYADVCGKSEQYVATSVWRWFTNGRTRVALAGSFANCGKSPSGRSFFGVVVCGPKQGDGPDFDVMAAQPFTVEQRNRLREIIETKLKGPEVQLNATKFWLRIRAAAAGAVPSLPLPSFGQVGYLRKAFRTRQATNDTAGLAHSRYKRVSYATQESEVDSTKLQVFAVSELDAAVRFKNPTMYLFIDAETWYIAACLVSLEAPSNQLFAEILYRAYGGMVDICKEYGLARIAESWVCSRPGRSLWVDNQELTSPQLNEAILVNLGMEVMLAELGQGRDKGAVEGGIGKVKGRVKLLPAAFPKGSVGKILDRARGRADKSVRALEAFVIEEIDDLNSIELPAIKIPKGFPVGERPANRRELFRWQIESNPELVKPVPDKEFVARVCLPTRMCSVHAGEGICVDGRYYFHELLVADGLLKRRAKGQTPRVKIAQHRGTNLFVDWVRGKGERVRCQLHAKQADIVGNMTAAEAQEHMDSMPAARKRELLRQLNKAAHQEEHTDRASAKASSNAAKKGHVTKDMQRTLAAKKAEIARNAKREAHQRFPNDVPNPDVEPTSAAPAPASDADIANRQVDMVQEILRKRAAQSGTGGADDNS</sequence>
<feature type="compositionally biased region" description="Basic and acidic residues" evidence="1">
    <location>
        <begin position="561"/>
        <end position="572"/>
    </location>
</feature>
<feature type="region of interest" description="Disordered" evidence="1">
    <location>
        <begin position="561"/>
        <end position="599"/>
    </location>
</feature>
<accession>A0ABW7FAR1</accession>
<dbReference type="Proteomes" id="UP001606210">
    <property type="component" value="Unassembled WGS sequence"/>
</dbReference>
<evidence type="ECO:0008006" key="4">
    <source>
        <dbReference type="Google" id="ProtNLM"/>
    </source>
</evidence>
<feature type="compositionally biased region" description="Basic and acidic residues" evidence="1">
    <location>
        <begin position="522"/>
        <end position="532"/>
    </location>
</feature>
<evidence type="ECO:0000313" key="3">
    <source>
        <dbReference type="Proteomes" id="UP001606210"/>
    </source>
</evidence>
<evidence type="ECO:0000313" key="2">
    <source>
        <dbReference type="EMBL" id="MFG6433717.1"/>
    </source>
</evidence>